<name>A0ABY6DDQ3_9RHOB</name>
<gene>
    <name evidence="1" type="ORF">N7U68_04810</name>
</gene>
<organism evidence="1 2">
    <name type="scientific">Roseovarius pelagicus</name>
    <dbReference type="NCBI Taxonomy" id="2980108"/>
    <lineage>
        <taxon>Bacteria</taxon>
        <taxon>Pseudomonadati</taxon>
        <taxon>Pseudomonadota</taxon>
        <taxon>Alphaproteobacteria</taxon>
        <taxon>Rhodobacterales</taxon>
        <taxon>Roseobacteraceae</taxon>
        <taxon>Roseovarius</taxon>
    </lineage>
</organism>
<proteinExistence type="predicted"/>
<dbReference type="EMBL" id="CP106738">
    <property type="protein sequence ID" value="UXX83979.1"/>
    <property type="molecule type" value="Genomic_DNA"/>
</dbReference>
<accession>A0ABY6DDQ3</accession>
<reference evidence="1" key="1">
    <citation type="submission" date="2022-10" db="EMBL/GenBank/DDBJ databases">
        <title>Roseovarius pelagicus sp. nov., isolated from Arctic seawater.</title>
        <authorList>
            <person name="Hong Y.W."/>
            <person name="Hwang C.Y."/>
        </authorList>
    </citation>
    <scope>NUCLEOTIDE SEQUENCE</scope>
    <source>
        <strain evidence="1">HL-MP18</strain>
    </source>
</reference>
<keyword evidence="2" id="KW-1185">Reference proteome</keyword>
<dbReference type="RefSeq" id="WP_263048403.1">
    <property type="nucleotide sequence ID" value="NZ_CP106738.1"/>
</dbReference>
<dbReference type="Proteomes" id="UP001064087">
    <property type="component" value="Chromosome"/>
</dbReference>
<evidence type="ECO:0000313" key="1">
    <source>
        <dbReference type="EMBL" id="UXX83979.1"/>
    </source>
</evidence>
<evidence type="ECO:0000313" key="2">
    <source>
        <dbReference type="Proteomes" id="UP001064087"/>
    </source>
</evidence>
<protein>
    <submittedName>
        <fullName evidence="1">Uncharacterized protein</fullName>
    </submittedName>
</protein>
<sequence>MLVFLLGLLLLLPPVLYTSAGAIAVLKRTATGAQPEALPDLASLPNYANLPWAKTLFEGSARPQ</sequence>